<keyword evidence="2" id="KW-1185">Reference proteome</keyword>
<dbReference type="Pfam" id="PF10934">
    <property type="entry name" value="Sheath_initiator"/>
    <property type="match status" value="1"/>
</dbReference>
<dbReference type="Gene3D" id="3.10.450.40">
    <property type="match status" value="1"/>
</dbReference>
<evidence type="ECO:0000313" key="2">
    <source>
        <dbReference type="Proteomes" id="UP000249828"/>
    </source>
</evidence>
<sequence length="115" mass="12950">MKDFLLSSSGDVSIMDDIEMVSGENELAQSVHSILSMKLGEFCLEKETGLDTENMLGKNYNEEYLKQDISWAITDQEKRIVSVSDIEISKTNRNLSIRIKMIATSEKEIEVIVSA</sequence>
<evidence type="ECO:0000313" key="1">
    <source>
        <dbReference type="EMBL" id="PZL78256.1"/>
    </source>
</evidence>
<dbReference type="RefSeq" id="WP_111246797.1">
    <property type="nucleotide sequence ID" value="NZ_PIEU01000001.1"/>
</dbReference>
<dbReference type="AlphaFoldDB" id="A0A2W3ZFE9"/>
<comment type="caution">
    <text evidence="1">The sequence shown here is derived from an EMBL/GenBank/DDBJ whole genome shotgun (WGS) entry which is preliminary data.</text>
</comment>
<name>A0A2W3ZFE9_9ENTE</name>
<accession>A0A2W3ZFE9</accession>
<gene>
    <name evidence="1" type="ORF">CI088_00360</name>
</gene>
<protein>
    <submittedName>
        <fullName evidence="1">DUF2634 domain-containing protein</fullName>
    </submittedName>
</protein>
<dbReference type="Proteomes" id="UP000249828">
    <property type="component" value="Unassembled WGS sequence"/>
</dbReference>
<proteinExistence type="predicted"/>
<dbReference type="EMBL" id="PIEU01000001">
    <property type="protein sequence ID" value="PZL78256.1"/>
    <property type="molecule type" value="Genomic_DNA"/>
</dbReference>
<organism evidence="1 2">
    <name type="scientific">Enterococcus plantarum</name>
    <dbReference type="NCBI Taxonomy" id="1077675"/>
    <lineage>
        <taxon>Bacteria</taxon>
        <taxon>Bacillati</taxon>
        <taxon>Bacillota</taxon>
        <taxon>Bacilli</taxon>
        <taxon>Lactobacillales</taxon>
        <taxon>Enterococcaceae</taxon>
        <taxon>Enterococcus</taxon>
    </lineage>
</organism>
<dbReference type="InterPro" id="IPR020288">
    <property type="entry name" value="Sheath_initiator"/>
</dbReference>
<dbReference type="SUPFAM" id="SSF160719">
    <property type="entry name" value="gpW/gp25-like"/>
    <property type="match status" value="1"/>
</dbReference>
<reference evidence="1 2" key="1">
    <citation type="submission" date="2017-11" db="EMBL/GenBank/DDBJ databases">
        <title>Draft genome sequence of Enterococcus plantarum TRW2 strain isolated from lettuce.</title>
        <authorList>
            <person name="Kim E.B."/>
            <person name="Marco M.L."/>
            <person name="Williams T.R."/>
            <person name="You I.H."/>
        </authorList>
    </citation>
    <scope>NUCLEOTIDE SEQUENCE [LARGE SCALE GENOMIC DNA]</scope>
    <source>
        <strain evidence="1 2">TRW2</strain>
    </source>
</reference>